<dbReference type="AlphaFoldDB" id="A0A5N6XPG0"/>
<organism evidence="2">
    <name type="scientific">Aspergillus arachidicola</name>
    <dbReference type="NCBI Taxonomy" id="656916"/>
    <lineage>
        <taxon>Eukaryota</taxon>
        <taxon>Fungi</taxon>
        <taxon>Dikarya</taxon>
        <taxon>Ascomycota</taxon>
        <taxon>Pezizomycotina</taxon>
        <taxon>Eurotiomycetes</taxon>
        <taxon>Eurotiomycetidae</taxon>
        <taxon>Eurotiales</taxon>
        <taxon>Aspergillaceae</taxon>
        <taxon>Aspergillus</taxon>
        <taxon>Aspergillus subgen. Circumdati</taxon>
    </lineage>
</organism>
<dbReference type="EMBL" id="ML737325">
    <property type="protein sequence ID" value="KAE8334226.1"/>
    <property type="molecule type" value="Genomic_DNA"/>
</dbReference>
<evidence type="ECO:0008006" key="3">
    <source>
        <dbReference type="Google" id="ProtNLM"/>
    </source>
</evidence>
<evidence type="ECO:0000256" key="1">
    <source>
        <dbReference type="SAM" id="SignalP"/>
    </source>
</evidence>
<proteinExistence type="predicted"/>
<name>A0A5N6XPG0_9EURO</name>
<feature type="chain" id="PRO_5024823590" description="GPI anchored protein" evidence="1">
    <location>
        <begin position="18"/>
        <end position="185"/>
    </location>
</feature>
<keyword evidence="1" id="KW-0732">Signal</keyword>
<dbReference type="Proteomes" id="UP000325558">
    <property type="component" value="Unassembled WGS sequence"/>
</dbReference>
<gene>
    <name evidence="2" type="ORF">BDV24DRAFT_170401</name>
</gene>
<sequence>MYFILAAVSSFLALAVANMNQDYVRSPTNDPDSLNLNEQVPAGETYPTASSFTTNGEVSLALATHLSASNSAASLSSITASFEVPMPTTAANTAVSLSPTSFATDRGTTTCSISRNGAASITTFGTPIVSLAKTSDVSATQRSTANSSATTSSRAPSAPLFTSSAGRIAISFGASAAGIIAFLNI</sequence>
<accession>A0A5N6XPG0</accession>
<evidence type="ECO:0000313" key="2">
    <source>
        <dbReference type="EMBL" id="KAE8334226.1"/>
    </source>
</evidence>
<feature type="signal peptide" evidence="1">
    <location>
        <begin position="1"/>
        <end position="17"/>
    </location>
</feature>
<reference evidence="2" key="1">
    <citation type="submission" date="2019-04" db="EMBL/GenBank/DDBJ databases">
        <title>Friends and foes A comparative genomics study of 23 Aspergillus species from section Flavi.</title>
        <authorList>
            <consortium name="DOE Joint Genome Institute"/>
            <person name="Kjaerbolling I."/>
            <person name="Vesth T."/>
            <person name="Frisvad J.C."/>
            <person name="Nybo J.L."/>
            <person name="Theobald S."/>
            <person name="Kildgaard S."/>
            <person name="Isbrandt T."/>
            <person name="Kuo A."/>
            <person name="Sato A."/>
            <person name="Lyhne E.K."/>
            <person name="Kogle M.E."/>
            <person name="Wiebenga A."/>
            <person name="Kun R.S."/>
            <person name="Lubbers R.J."/>
            <person name="Makela M.R."/>
            <person name="Barry K."/>
            <person name="Chovatia M."/>
            <person name="Clum A."/>
            <person name="Daum C."/>
            <person name="Haridas S."/>
            <person name="He G."/>
            <person name="LaButti K."/>
            <person name="Lipzen A."/>
            <person name="Mondo S."/>
            <person name="Riley R."/>
            <person name="Salamov A."/>
            <person name="Simmons B.A."/>
            <person name="Magnuson J.K."/>
            <person name="Henrissat B."/>
            <person name="Mortensen U.H."/>
            <person name="Larsen T.O."/>
            <person name="Devries R.P."/>
            <person name="Grigoriev I.V."/>
            <person name="Machida M."/>
            <person name="Baker S.E."/>
            <person name="Andersen M.R."/>
        </authorList>
    </citation>
    <scope>NUCLEOTIDE SEQUENCE</scope>
    <source>
        <strain evidence="2">CBS 117612</strain>
    </source>
</reference>
<protein>
    <recommendedName>
        <fullName evidence="3">GPI anchored protein</fullName>
    </recommendedName>
</protein>